<dbReference type="Pfam" id="PF01217">
    <property type="entry name" value="Clat_adaptor_s"/>
    <property type="match status" value="1"/>
</dbReference>
<keyword evidence="8" id="KW-0931">ER-Golgi transport</keyword>
<evidence type="ECO:0000256" key="10">
    <source>
        <dbReference type="ARBA" id="ARBA00023034"/>
    </source>
</evidence>
<dbReference type="AlphaFoldDB" id="A0A6A6K305"/>
<evidence type="ECO:0000256" key="13">
    <source>
        <dbReference type="ARBA" id="ARBA00045555"/>
    </source>
</evidence>
<dbReference type="PANTHER" id="PTHR44067:SF5">
    <property type="entry name" value="EXPRESSED PROTEIN"/>
    <property type="match status" value="1"/>
</dbReference>
<organism evidence="16 17">
    <name type="scientific">Hevea brasiliensis</name>
    <name type="common">Para rubber tree</name>
    <name type="synonym">Siphonia brasiliensis</name>
    <dbReference type="NCBI Taxonomy" id="3981"/>
    <lineage>
        <taxon>Eukaryota</taxon>
        <taxon>Viridiplantae</taxon>
        <taxon>Streptophyta</taxon>
        <taxon>Embryophyta</taxon>
        <taxon>Tracheophyta</taxon>
        <taxon>Spermatophyta</taxon>
        <taxon>Magnoliopsida</taxon>
        <taxon>eudicotyledons</taxon>
        <taxon>Gunneridae</taxon>
        <taxon>Pentapetalae</taxon>
        <taxon>rosids</taxon>
        <taxon>fabids</taxon>
        <taxon>Malpighiales</taxon>
        <taxon>Euphorbiaceae</taxon>
        <taxon>Crotonoideae</taxon>
        <taxon>Micrandreae</taxon>
        <taxon>Hevea</taxon>
    </lineage>
</organism>
<evidence type="ECO:0000313" key="16">
    <source>
        <dbReference type="EMBL" id="KAF2282825.1"/>
    </source>
</evidence>
<dbReference type="PANTHER" id="PTHR44067">
    <property type="entry name" value="S-ADENOSYL-L-METHIONINE-DEPENDENT METHYLTRANSFERASE SUPERFAMILY PROTEIN-RELATED"/>
    <property type="match status" value="1"/>
</dbReference>
<dbReference type="FunFam" id="1.10.8.140:FF:000002">
    <property type="entry name" value="Programmed cell death, putative"/>
    <property type="match status" value="1"/>
</dbReference>
<protein>
    <recommendedName>
        <fullName evidence="15">AP complex mu/sigma subunit domain-containing protein</fullName>
    </recommendedName>
</protein>
<dbReference type="EMBL" id="JAAGAX010000049">
    <property type="protein sequence ID" value="KAF2282825.1"/>
    <property type="molecule type" value="Genomic_DNA"/>
</dbReference>
<keyword evidence="10" id="KW-0333">Golgi apparatus</keyword>
<comment type="similarity">
    <text evidence="4">Belongs to the PDCD5 family.</text>
</comment>
<keyword evidence="11" id="KW-0472">Membrane</keyword>
<evidence type="ECO:0000256" key="2">
    <source>
        <dbReference type="ARBA" id="ARBA00004347"/>
    </source>
</evidence>
<evidence type="ECO:0000313" key="17">
    <source>
        <dbReference type="Proteomes" id="UP000467840"/>
    </source>
</evidence>
<evidence type="ECO:0000256" key="9">
    <source>
        <dbReference type="ARBA" id="ARBA00022927"/>
    </source>
</evidence>
<dbReference type="InterPro" id="IPR011012">
    <property type="entry name" value="Longin-like_dom_sf"/>
</dbReference>
<dbReference type="InterPro" id="IPR053223">
    <property type="entry name" value="Prob_Methyltransferase"/>
</dbReference>
<dbReference type="CDD" id="cd14829">
    <property type="entry name" value="Zeta-COP"/>
    <property type="match status" value="1"/>
</dbReference>
<dbReference type="GO" id="GO:0030663">
    <property type="term" value="C:COPI-coated vesicle membrane"/>
    <property type="evidence" value="ECO:0007669"/>
    <property type="project" value="UniProtKB-SubCell"/>
</dbReference>
<evidence type="ECO:0000256" key="3">
    <source>
        <dbReference type="ARBA" id="ARBA00006972"/>
    </source>
</evidence>
<dbReference type="GO" id="GO:0003677">
    <property type="term" value="F:DNA binding"/>
    <property type="evidence" value="ECO:0007669"/>
    <property type="project" value="InterPro"/>
</dbReference>
<evidence type="ECO:0000256" key="5">
    <source>
        <dbReference type="ARBA" id="ARBA00011775"/>
    </source>
</evidence>
<feature type="compositionally biased region" description="Basic and acidic residues" evidence="14">
    <location>
        <begin position="403"/>
        <end position="416"/>
    </location>
</feature>
<dbReference type="GO" id="GO:0015031">
    <property type="term" value="P:protein transport"/>
    <property type="evidence" value="ECO:0007669"/>
    <property type="project" value="UniProtKB-KW"/>
</dbReference>
<comment type="caution">
    <text evidence="16">The sequence shown here is derived from an EMBL/GenBank/DDBJ whole genome shotgun (WGS) entry which is preliminary data.</text>
</comment>
<dbReference type="Proteomes" id="UP000467840">
    <property type="component" value="Unassembled WGS sequence"/>
</dbReference>
<evidence type="ECO:0000256" key="8">
    <source>
        <dbReference type="ARBA" id="ARBA00022892"/>
    </source>
</evidence>
<evidence type="ECO:0000256" key="1">
    <source>
        <dbReference type="ARBA" id="ARBA00004255"/>
    </source>
</evidence>
<evidence type="ECO:0000259" key="15">
    <source>
        <dbReference type="Pfam" id="PF01217"/>
    </source>
</evidence>
<dbReference type="SUPFAM" id="SSF64356">
    <property type="entry name" value="SNARE-like"/>
    <property type="match status" value="1"/>
</dbReference>
<dbReference type="Gene3D" id="1.10.8.140">
    <property type="entry name" value="PDCD5-like"/>
    <property type="match status" value="1"/>
</dbReference>
<evidence type="ECO:0000256" key="12">
    <source>
        <dbReference type="ARBA" id="ARBA00023329"/>
    </source>
</evidence>
<keyword evidence="9" id="KW-0653">Protein transport</keyword>
<accession>A0A6A6K305</accession>
<dbReference type="InterPro" id="IPR036883">
    <property type="entry name" value="PDCD5-like_sf"/>
</dbReference>
<name>A0A6A6K305_HEVBR</name>
<evidence type="ECO:0000256" key="7">
    <source>
        <dbReference type="ARBA" id="ARBA00022490"/>
    </source>
</evidence>
<evidence type="ECO:0000256" key="6">
    <source>
        <dbReference type="ARBA" id="ARBA00022448"/>
    </source>
</evidence>
<dbReference type="FunFam" id="3.30.450.60:FF:000014">
    <property type="entry name" value="Coatomer subunit zeta-2"/>
    <property type="match status" value="1"/>
</dbReference>
<dbReference type="SUPFAM" id="SSF46950">
    <property type="entry name" value="Double-stranded DNA-binding domain"/>
    <property type="match status" value="1"/>
</dbReference>
<comment type="subcellular location">
    <subcellularLocation>
        <location evidence="2">Cytoplasmic vesicle</location>
        <location evidence="2">COPI-coated vesicle membrane</location>
        <topology evidence="2">Peripheral membrane protein</topology>
        <orientation evidence="2">Cytoplasmic side</orientation>
    </subcellularLocation>
    <subcellularLocation>
        <location evidence="1">Golgi apparatus membrane</location>
        <topology evidence="1">Peripheral membrane protein</topology>
        <orientation evidence="1">Cytoplasmic side</orientation>
    </subcellularLocation>
</comment>
<dbReference type="Gene3D" id="3.30.450.60">
    <property type="match status" value="1"/>
</dbReference>
<reference evidence="16 17" key="1">
    <citation type="journal article" date="2020" name="Mol. Plant">
        <title>The Chromosome-Based Rubber Tree Genome Provides New Insights into Spurge Genome Evolution and Rubber Biosynthesis.</title>
        <authorList>
            <person name="Liu J."/>
            <person name="Shi C."/>
            <person name="Shi C.C."/>
            <person name="Li W."/>
            <person name="Zhang Q.J."/>
            <person name="Zhang Y."/>
            <person name="Li K."/>
            <person name="Lu H.F."/>
            <person name="Shi C."/>
            <person name="Zhu S.T."/>
            <person name="Xiao Z.Y."/>
            <person name="Nan H."/>
            <person name="Yue Y."/>
            <person name="Zhu X.G."/>
            <person name="Wu Y."/>
            <person name="Hong X.N."/>
            <person name="Fan G.Y."/>
            <person name="Tong Y."/>
            <person name="Zhang D."/>
            <person name="Mao C.L."/>
            <person name="Liu Y.L."/>
            <person name="Hao S.J."/>
            <person name="Liu W.Q."/>
            <person name="Lv M.Q."/>
            <person name="Zhang H.B."/>
            <person name="Liu Y."/>
            <person name="Hu-Tang G.R."/>
            <person name="Wang J.P."/>
            <person name="Wang J.H."/>
            <person name="Sun Y.H."/>
            <person name="Ni S.B."/>
            <person name="Chen W.B."/>
            <person name="Zhang X.C."/>
            <person name="Jiao Y.N."/>
            <person name="Eichler E.E."/>
            <person name="Li G.H."/>
            <person name="Liu X."/>
            <person name="Gao L.Z."/>
        </authorList>
    </citation>
    <scope>NUCLEOTIDE SEQUENCE [LARGE SCALE GENOMIC DNA]</scope>
    <source>
        <strain evidence="17">cv. GT1</strain>
        <tissue evidence="16">Leaf</tissue>
    </source>
</reference>
<comment type="similarity">
    <text evidence="3">Belongs to the adaptor complexes small subunit family.</text>
</comment>
<proteinExistence type="inferred from homology"/>
<comment type="function">
    <text evidence="13">The coatomer is a cytosolic protein complex that binds to dilysine motifs and reversibly associates with Golgi non-clathrin-coated vesicles, which further mediate biosynthetic protein transport from the ER, via the Golgi up to the trans Golgi network. Coatomer complex is required for budding from Golgi membranes, and is essential for the retrograde Golgi-to-ER transport of dilysine-tagged proteins. The zeta subunit may be involved in regulating the coat assembly and, hence, the rate of biosynthetic protein transport due to its association-dissociation properties with the coatomer complex.</text>
</comment>
<evidence type="ECO:0000256" key="14">
    <source>
        <dbReference type="SAM" id="MobiDB-lite"/>
    </source>
</evidence>
<comment type="subunit">
    <text evidence="5">Oligomeric complex that consists of at least the alpha, beta, beta', gamma, delta, epsilon and zeta subunits.</text>
</comment>
<feature type="region of interest" description="Disordered" evidence="14">
    <location>
        <begin position="390"/>
        <end position="416"/>
    </location>
</feature>
<evidence type="ECO:0000256" key="4">
    <source>
        <dbReference type="ARBA" id="ARBA00010490"/>
    </source>
</evidence>
<sequence length="498" mass="55668">MSYTPYSLCPLDSDLAESLILRGCHPLPRRRCFSKTPSKPLLLSRNPFPSSFLESNIIWAQYSCKSFYCLAKQSPNLDFDVGAEMSRFITYKTELDLPIPQLLQVAKSANSVIRLGIDIGGSTGTFAARMKQYNVTVITTTMNFNAPNNEVVALRDLVPLHMPLQQRLPVFDGVVDLVRCGRAVNRPLIGKLGYKKVKWAVGNKTDSGGLKNGEESCPKIKNILLLDSEGKRVAVKYYSDDWPTNSAKEAFEKGVFTKTQHTNARTEAEITMLENNIIVYKFIQDLHFFVTGGEDENELILATVLQGFFDAVGLLLRGNVDKKEALENLDLILLCLDEIVDGGITLENDANVIAGKVASNSMDAGAPLSEQADPELEAIRQRRMQELMAQRSMGNQQGSEQQKAQEDAKREAEEQRQMMLSQILSTEARERLARIALVKPEKARGVEDVILRAAQMGQIVEKVSEQRLISLLEQINNQTTKQTKVTIQRRRSVLEDDD</sequence>
<dbReference type="GO" id="GO:0000139">
    <property type="term" value="C:Golgi membrane"/>
    <property type="evidence" value="ECO:0007669"/>
    <property type="project" value="UniProtKB-SubCell"/>
</dbReference>
<keyword evidence="12" id="KW-0968">Cytoplasmic vesicle</keyword>
<dbReference type="Pfam" id="PF01984">
    <property type="entry name" value="dsDNA_bind"/>
    <property type="match status" value="1"/>
</dbReference>
<feature type="domain" description="AP complex mu/sigma subunit" evidence="15">
    <location>
        <begin position="220"/>
        <end position="359"/>
    </location>
</feature>
<keyword evidence="17" id="KW-1185">Reference proteome</keyword>
<feature type="compositionally biased region" description="Polar residues" evidence="14">
    <location>
        <begin position="392"/>
        <end position="402"/>
    </location>
</feature>
<keyword evidence="7" id="KW-0963">Cytoplasm</keyword>
<dbReference type="InterPro" id="IPR002836">
    <property type="entry name" value="PDCD5-like"/>
</dbReference>
<evidence type="ECO:0000256" key="11">
    <source>
        <dbReference type="ARBA" id="ARBA00023136"/>
    </source>
</evidence>
<dbReference type="GO" id="GO:0016192">
    <property type="term" value="P:vesicle-mediated transport"/>
    <property type="evidence" value="ECO:0007669"/>
    <property type="project" value="UniProtKB-KW"/>
</dbReference>
<gene>
    <name evidence="16" type="ORF">GH714_043116</name>
</gene>
<keyword evidence="6" id="KW-0813">Transport</keyword>
<dbReference type="InterPro" id="IPR022775">
    <property type="entry name" value="AP_mu_sigma_su"/>
</dbReference>